<dbReference type="STRING" id="4577.A0A1D6HEG7"/>
<dbReference type="InterPro" id="IPR050577">
    <property type="entry name" value="MAPR/NEUFC/NENF-like"/>
</dbReference>
<dbReference type="OrthoDB" id="547796at2759"/>
<evidence type="ECO:0007829" key="16">
    <source>
        <dbReference type="PeptideAtlas" id="A0A1D6HEG7"/>
    </source>
</evidence>
<comment type="similarity">
    <text evidence="9">Belongs to the cytochrome b5 family. MAPR subfamily.</text>
</comment>
<keyword evidence="8 11" id="KW-0472">Membrane</keyword>
<reference evidence="14" key="4">
    <citation type="submission" date="2021-05" db="UniProtKB">
        <authorList>
            <consortium name="EnsemblPlants"/>
        </authorList>
    </citation>
    <scope>IDENTIFICATION</scope>
    <source>
        <strain evidence="14">cv. B73</strain>
    </source>
</reference>
<feature type="region of interest" description="Disordered" evidence="10">
    <location>
        <begin position="198"/>
        <end position="357"/>
    </location>
</feature>
<dbReference type="EMBL" id="CM000781">
    <property type="protein sequence ID" value="AQK73039.1"/>
    <property type="molecule type" value="Genomic_DNA"/>
</dbReference>
<proteinExistence type="evidence at protein level"/>
<dbReference type="SMR" id="A0A1D6HEG7"/>
<evidence type="ECO:0000256" key="3">
    <source>
        <dbReference type="ARBA" id="ARBA00022665"/>
    </source>
</evidence>
<dbReference type="GO" id="GO:0005496">
    <property type="term" value="F:steroid binding"/>
    <property type="evidence" value="ECO:0007669"/>
    <property type="project" value="UniProtKB-KW"/>
</dbReference>
<dbReference type="GO" id="GO:0005783">
    <property type="term" value="C:endoplasmic reticulum"/>
    <property type="evidence" value="ECO:0000318"/>
    <property type="project" value="GO_Central"/>
</dbReference>
<evidence type="ECO:0000256" key="11">
    <source>
        <dbReference type="SAM" id="Phobius"/>
    </source>
</evidence>
<evidence type="ECO:0000256" key="6">
    <source>
        <dbReference type="ARBA" id="ARBA00022989"/>
    </source>
</evidence>
<evidence type="ECO:0000256" key="4">
    <source>
        <dbReference type="ARBA" id="ARBA00022692"/>
    </source>
</evidence>
<dbReference type="GO" id="GO:0012505">
    <property type="term" value="C:endomembrane system"/>
    <property type="evidence" value="ECO:0000318"/>
    <property type="project" value="GO_Central"/>
</dbReference>
<feature type="region of interest" description="Disordered" evidence="10">
    <location>
        <begin position="52"/>
        <end position="72"/>
    </location>
</feature>
<keyword evidence="3" id="KW-0754">Steroid-binding</keyword>
<dbReference type="FunFam" id="3.10.120.10:FF:000006">
    <property type="entry name" value="Membrane steroid-binding protein 1"/>
    <property type="match status" value="1"/>
</dbReference>
<dbReference type="PANTHER" id="PTHR10281:SF45">
    <property type="entry name" value="MEMBRANE STEROID-BINDING PROTEIN 2"/>
    <property type="match status" value="1"/>
</dbReference>
<keyword evidence="7" id="KW-0446">Lipid-binding</keyword>
<dbReference type="GO" id="GO:0016020">
    <property type="term" value="C:membrane"/>
    <property type="evidence" value="ECO:0000318"/>
    <property type="project" value="GO_Central"/>
</dbReference>
<evidence type="ECO:0000259" key="12">
    <source>
        <dbReference type="SMART" id="SM01117"/>
    </source>
</evidence>
<feature type="compositionally biased region" description="Basic and acidic residues" evidence="10">
    <location>
        <begin position="317"/>
        <end position="347"/>
    </location>
</feature>
<evidence type="ECO:0000256" key="9">
    <source>
        <dbReference type="ARBA" id="ARBA00038357"/>
    </source>
</evidence>
<keyword evidence="4 11" id="KW-0812">Transmembrane</keyword>
<dbReference type="InterPro" id="IPR036400">
    <property type="entry name" value="Cyt_B5-like_heme/steroid_sf"/>
</dbReference>
<dbReference type="GO" id="GO:0005886">
    <property type="term" value="C:plasma membrane"/>
    <property type="evidence" value="ECO:0007669"/>
    <property type="project" value="UniProtKB-SubCell"/>
</dbReference>
<name>A0A1D6HEG7_MAIZE</name>
<evidence type="ECO:0000256" key="5">
    <source>
        <dbReference type="ARBA" id="ARBA00022968"/>
    </source>
</evidence>
<gene>
    <name evidence="14" type="primary">LOC103627472</name>
    <name evidence="13" type="ORF">ZEAMMB73_Zm00001d017380</name>
</gene>
<dbReference type="OMA" id="EWEGKFM"/>
<evidence type="ECO:0000313" key="14">
    <source>
        <dbReference type="EnsemblPlants" id="Zm00001eb248530_P001"/>
    </source>
</evidence>
<evidence type="ECO:0000256" key="1">
    <source>
        <dbReference type="ARBA" id="ARBA00004401"/>
    </source>
</evidence>
<dbReference type="InterPro" id="IPR001199">
    <property type="entry name" value="Cyt_B5-like_heme/steroid-bd"/>
</dbReference>
<feature type="compositionally biased region" description="Basic and acidic residues" evidence="10">
    <location>
        <begin position="234"/>
        <end position="245"/>
    </location>
</feature>
<reference evidence="14" key="3">
    <citation type="submission" date="2019-07" db="EMBL/GenBank/DDBJ databases">
        <authorList>
            <person name="Seetharam A."/>
            <person name="Woodhouse M."/>
            <person name="Cannon E."/>
        </authorList>
    </citation>
    <scope>NUCLEOTIDE SEQUENCE [LARGE SCALE GENOMIC DNA]</scope>
    <source>
        <strain evidence="14">cv. B73</strain>
    </source>
</reference>
<dbReference type="Pfam" id="PF00173">
    <property type="entry name" value="Cyt-b5"/>
    <property type="match status" value="1"/>
</dbReference>
<reference evidence="13" key="2">
    <citation type="submission" date="2015-12" db="EMBL/GenBank/DDBJ databases">
        <title>Update maize B73 reference genome by single molecule sequencing technologies.</title>
        <authorList>
            <consortium name="Maize Genome Sequencing Project"/>
            <person name="Ware D."/>
        </authorList>
    </citation>
    <scope>NUCLEOTIDE SEQUENCE</scope>
    <source>
        <tissue evidence="13">Seedling</tissue>
    </source>
</reference>
<dbReference type="GeneID" id="103627472"/>
<feature type="compositionally biased region" description="Basic and acidic residues" evidence="10">
    <location>
        <begin position="274"/>
        <end position="306"/>
    </location>
</feature>
<keyword evidence="2" id="KW-1003">Cell membrane</keyword>
<dbReference type="SUPFAM" id="SSF55856">
    <property type="entry name" value="Cytochrome b5-like heme/steroid binding domain"/>
    <property type="match status" value="1"/>
</dbReference>
<evidence type="ECO:0000313" key="15">
    <source>
        <dbReference type="Proteomes" id="UP000007305"/>
    </source>
</evidence>
<dbReference type="ExpressionAtlas" id="A0A1D6HEG7">
    <property type="expression patterns" value="baseline and differential"/>
</dbReference>
<evidence type="ECO:0000313" key="13">
    <source>
        <dbReference type="EMBL" id="AQK73039.1"/>
    </source>
</evidence>
<dbReference type="AlphaFoldDB" id="A0A1D6HEG7"/>
<evidence type="ECO:0000256" key="10">
    <source>
        <dbReference type="SAM" id="MobiDB-lite"/>
    </source>
</evidence>
<dbReference type="eggNOG" id="KOG1110">
    <property type="taxonomic scope" value="Eukaryota"/>
</dbReference>
<feature type="compositionally biased region" description="Basic and acidic residues" evidence="10">
    <location>
        <begin position="54"/>
        <end position="65"/>
    </location>
</feature>
<protein>
    <submittedName>
        <fullName evidence="13">Membrane steroid-binding protein 1</fullName>
    </submittedName>
</protein>
<feature type="transmembrane region" description="Helical" evidence="11">
    <location>
        <begin position="27"/>
        <end position="46"/>
    </location>
</feature>
<keyword evidence="6 11" id="KW-1133">Transmembrane helix</keyword>
<keyword evidence="15" id="KW-1185">Reference proteome</keyword>
<evidence type="ECO:0000256" key="7">
    <source>
        <dbReference type="ARBA" id="ARBA00023121"/>
    </source>
</evidence>
<keyword evidence="5" id="KW-0735">Signal-anchor</keyword>
<dbReference type="PANTHER" id="PTHR10281">
    <property type="entry name" value="MEMBRANE-ASSOCIATED PROGESTERONE RECEPTOR COMPONENT-RELATED"/>
    <property type="match status" value="1"/>
</dbReference>
<feature type="compositionally biased region" description="Polar residues" evidence="10">
    <location>
        <begin position="348"/>
        <end position="357"/>
    </location>
</feature>
<comment type="subcellular location">
    <subcellularLocation>
        <location evidence="1">Cell membrane</location>
        <topology evidence="1">Single-pass type II membrane protein</topology>
    </subcellularLocation>
</comment>
<dbReference type="Gramene" id="Zm00001eb248530_T001">
    <property type="protein sequence ID" value="Zm00001eb248530_P001"/>
    <property type="gene ID" value="Zm00001eb248530"/>
</dbReference>
<dbReference type="Gene3D" id="3.10.120.10">
    <property type="entry name" value="Cytochrome b5-like heme/steroid binding domain"/>
    <property type="match status" value="1"/>
</dbReference>
<evidence type="ECO:0000256" key="8">
    <source>
        <dbReference type="ARBA" id="ARBA00023136"/>
    </source>
</evidence>
<reference evidence="15" key="1">
    <citation type="journal article" date="2009" name="Science">
        <title>The B73 maize genome: complexity, diversity, and dynamics.</title>
        <authorList>
            <person name="Schnable P.S."/>
            <person name="Ware D."/>
            <person name="Fulton R.S."/>
            <person name="Stein J.C."/>
            <person name="Wei F."/>
            <person name="Pasternak S."/>
            <person name="Liang C."/>
            <person name="Zhang J."/>
            <person name="Fulton L."/>
            <person name="Graves T.A."/>
            <person name="Minx P."/>
            <person name="Reily A.D."/>
            <person name="Courtney L."/>
            <person name="Kruchowski S.S."/>
            <person name="Tomlinson C."/>
            <person name="Strong C."/>
            <person name="Delehaunty K."/>
            <person name="Fronick C."/>
            <person name="Courtney B."/>
            <person name="Rock S.M."/>
            <person name="Belter E."/>
            <person name="Du F."/>
            <person name="Kim K."/>
            <person name="Abbott R.M."/>
            <person name="Cotton M."/>
            <person name="Levy A."/>
            <person name="Marchetto P."/>
            <person name="Ochoa K."/>
            <person name="Jackson S.M."/>
            <person name="Gillam B."/>
            <person name="Chen W."/>
            <person name="Yan L."/>
            <person name="Higginbotham J."/>
            <person name="Cardenas M."/>
            <person name="Waligorski J."/>
            <person name="Applebaum E."/>
            <person name="Phelps L."/>
            <person name="Falcone J."/>
            <person name="Kanchi K."/>
            <person name="Thane T."/>
            <person name="Scimone A."/>
            <person name="Thane N."/>
            <person name="Henke J."/>
            <person name="Wang T."/>
            <person name="Ruppert J."/>
            <person name="Shah N."/>
            <person name="Rotter K."/>
            <person name="Hodges J."/>
            <person name="Ingenthron E."/>
            <person name="Cordes M."/>
            <person name="Kohlberg S."/>
            <person name="Sgro J."/>
            <person name="Delgado B."/>
            <person name="Mead K."/>
            <person name="Chinwalla A."/>
            <person name="Leonard S."/>
            <person name="Crouse K."/>
            <person name="Collura K."/>
            <person name="Kudrna D."/>
            <person name="Currie J."/>
            <person name="He R."/>
            <person name="Angelova A."/>
            <person name="Rajasekar S."/>
            <person name="Mueller T."/>
            <person name="Lomeli R."/>
            <person name="Scara G."/>
            <person name="Ko A."/>
            <person name="Delaney K."/>
            <person name="Wissotski M."/>
            <person name="Lopez G."/>
            <person name="Campos D."/>
            <person name="Braidotti M."/>
            <person name="Ashley E."/>
            <person name="Golser W."/>
            <person name="Kim H."/>
            <person name="Lee S."/>
            <person name="Lin J."/>
            <person name="Dujmic Z."/>
            <person name="Kim W."/>
            <person name="Talag J."/>
            <person name="Zuccolo A."/>
            <person name="Fan C."/>
            <person name="Sebastian A."/>
            <person name="Kramer M."/>
            <person name="Spiegel L."/>
            <person name="Nascimento L."/>
            <person name="Zutavern T."/>
            <person name="Miller B."/>
            <person name="Ambroise C."/>
            <person name="Muller S."/>
            <person name="Spooner W."/>
            <person name="Narechania A."/>
            <person name="Ren L."/>
            <person name="Wei S."/>
            <person name="Kumari S."/>
            <person name="Faga B."/>
            <person name="Levy M.J."/>
            <person name="McMahan L."/>
            <person name="Van Buren P."/>
            <person name="Vaughn M.W."/>
            <person name="Ying K."/>
            <person name="Yeh C.-T."/>
            <person name="Emrich S.J."/>
            <person name="Jia Y."/>
            <person name="Kalyanaraman A."/>
            <person name="Hsia A.-P."/>
            <person name="Barbazuk W.B."/>
            <person name="Baucom R.S."/>
            <person name="Brutnell T.P."/>
            <person name="Carpita N.C."/>
            <person name="Chaparro C."/>
            <person name="Chia J.-M."/>
            <person name="Deragon J.-M."/>
            <person name="Estill J.C."/>
            <person name="Fu Y."/>
            <person name="Jeddeloh J.A."/>
            <person name="Han Y."/>
            <person name="Lee H."/>
            <person name="Li P."/>
            <person name="Lisch D.R."/>
            <person name="Liu S."/>
            <person name="Liu Z."/>
            <person name="Nagel D.H."/>
            <person name="McCann M.C."/>
            <person name="SanMiguel P."/>
            <person name="Myers A.M."/>
            <person name="Nettleton D."/>
            <person name="Nguyen J."/>
            <person name="Penning B.W."/>
            <person name="Ponnala L."/>
            <person name="Schneider K.L."/>
            <person name="Schwartz D.C."/>
            <person name="Sharma A."/>
            <person name="Soderlund C."/>
            <person name="Springer N.M."/>
            <person name="Sun Q."/>
            <person name="Wang H."/>
            <person name="Waterman M."/>
            <person name="Westerman R."/>
            <person name="Wolfgruber T.K."/>
            <person name="Yang L."/>
            <person name="Yu Y."/>
            <person name="Zhang L."/>
            <person name="Zhou S."/>
            <person name="Zhu Q."/>
            <person name="Bennetzen J.L."/>
            <person name="Dawe R.K."/>
            <person name="Jiang J."/>
            <person name="Jiang N."/>
            <person name="Presting G.G."/>
            <person name="Wessler S.R."/>
            <person name="Aluru S."/>
            <person name="Martienssen R.A."/>
            <person name="Clifton S.W."/>
            <person name="McCombie W.R."/>
            <person name="Wing R.A."/>
            <person name="Wilson R.K."/>
        </authorList>
    </citation>
    <scope>NUCLEOTIDE SEQUENCE [LARGE SCALE GENOMIC DNA]</scope>
    <source>
        <strain evidence="15">cv. B73</strain>
    </source>
</reference>
<evidence type="ECO:0000256" key="2">
    <source>
        <dbReference type="ARBA" id="ARBA00022475"/>
    </source>
</evidence>
<organism evidence="13">
    <name type="scientific">Zea mays</name>
    <name type="common">Maize</name>
    <dbReference type="NCBI Taxonomy" id="4577"/>
    <lineage>
        <taxon>Eukaryota</taxon>
        <taxon>Viridiplantae</taxon>
        <taxon>Streptophyta</taxon>
        <taxon>Embryophyta</taxon>
        <taxon>Tracheophyta</taxon>
        <taxon>Spermatophyta</taxon>
        <taxon>Magnoliopsida</taxon>
        <taxon>Liliopsida</taxon>
        <taxon>Poales</taxon>
        <taxon>Poaceae</taxon>
        <taxon>PACMAD clade</taxon>
        <taxon>Panicoideae</taxon>
        <taxon>Andropogonodae</taxon>
        <taxon>Andropogoneae</taxon>
        <taxon>Tripsacinae</taxon>
        <taxon>Zea</taxon>
    </lineage>
</organism>
<feature type="domain" description="Cytochrome b5 heme-binding" evidence="12">
    <location>
        <begin position="77"/>
        <end position="173"/>
    </location>
</feature>
<dbReference type="Proteomes" id="UP000007305">
    <property type="component" value="Chromosome 5"/>
</dbReference>
<dbReference type="KEGG" id="zma:103627472"/>
<accession>A0A1D6HEG7</accession>
<dbReference type="RefSeq" id="XP_008645985.1">
    <property type="nucleotide sequence ID" value="XM_008647763.4"/>
</dbReference>
<dbReference type="PaxDb" id="4577-GRMZM2G170016_P01"/>
<sequence length="357" mass="38683">MAMAMAEWWAAATEAVAVYTGLTPTAFFTAVAVAAALYVAVSGLFARPAQTSSRRQEEAAEERTFEPLPPPVQLGEVTEEELRAYDGSDPKKPLLMAIKGQIYDVTQSRIFYGPGGPYASFAGRDASRALAKMSFEASDLTGDISGLGPLEVEALQEWEYKFKSKYVTVGIIKKTVPFSEGDAARSDVTTERDIVAGIVESNSVPEPEETGMTNQGSVVEKITESPDIDVNTSSHEDAKKAKELPDPDVTNTSSQADAVDKPEEIPNAVVKNRRSIEGAIEAKETPQVEDGKDTYQPEDATEKPNEATDVVDLKNTASHEDAKQPKKTRNEDEKDVSSHQHGDENPKETSNVEVKNA</sequence>
<keyword evidence="16" id="KW-1267">Proteomics identification</keyword>
<dbReference type="SMART" id="SM01117">
    <property type="entry name" value="Cyt-b5"/>
    <property type="match status" value="1"/>
</dbReference>
<dbReference type="EnsemblPlants" id="Zm00001eb248530_T001">
    <property type="protein sequence ID" value="Zm00001eb248530_P001"/>
    <property type="gene ID" value="Zm00001eb248530"/>
</dbReference>